<gene>
    <name evidence="2" type="ORF">g.51134</name>
</gene>
<feature type="region of interest" description="Disordered" evidence="1">
    <location>
        <begin position="162"/>
        <end position="189"/>
    </location>
</feature>
<evidence type="ECO:0000256" key="1">
    <source>
        <dbReference type="SAM" id="MobiDB-lite"/>
    </source>
</evidence>
<proteinExistence type="predicted"/>
<protein>
    <submittedName>
        <fullName evidence="2">Uncharacterized protein</fullName>
    </submittedName>
</protein>
<organism evidence="2">
    <name type="scientific">Graphocephala atropunctata</name>
    <dbReference type="NCBI Taxonomy" id="36148"/>
    <lineage>
        <taxon>Eukaryota</taxon>
        <taxon>Metazoa</taxon>
        <taxon>Ecdysozoa</taxon>
        <taxon>Arthropoda</taxon>
        <taxon>Hexapoda</taxon>
        <taxon>Insecta</taxon>
        <taxon>Pterygota</taxon>
        <taxon>Neoptera</taxon>
        <taxon>Paraneoptera</taxon>
        <taxon>Hemiptera</taxon>
        <taxon>Auchenorrhyncha</taxon>
        <taxon>Membracoidea</taxon>
        <taxon>Cicadellidae</taxon>
        <taxon>Cicadellinae</taxon>
        <taxon>Cicadellini</taxon>
        <taxon>Graphocephala</taxon>
    </lineage>
</organism>
<feature type="compositionally biased region" description="Polar residues" evidence="1">
    <location>
        <begin position="162"/>
        <end position="177"/>
    </location>
</feature>
<feature type="non-terminal residue" evidence="2">
    <location>
        <position position="1"/>
    </location>
</feature>
<dbReference type="EMBL" id="GEBQ01010441">
    <property type="protein sequence ID" value="JAT29536.1"/>
    <property type="molecule type" value="Transcribed_RNA"/>
</dbReference>
<accession>A0A1B6M0R7</accession>
<reference evidence="2" key="1">
    <citation type="submission" date="2015-11" db="EMBL/GenBank/DDBJ databases">
        <title>De novo transcriptome assembly of four potential Pierce s Disease insect vectors from Arizona vineyards.</title>
        <authorList>
            <person name="Tassone E.E."/>
        </authorList>
    </citation>
    <scope>NUCLEOTIDE SEQUENCE</scope>
</reference>
<name>A0A1B6M0R7_9HEMI</name>
<sequence>SAVGVSFGAPGFQGSFDFGLGKWHNYYDFTRPYYGSPYTAPLHYTTTSYNYGPQWPHYSSYGYDGFHEHTYYPDQFGPYYHSHYRSLTSPSNQSKPKEETLISSKNIRSPYTIFYETYQETSDPHYTVEEYSSEPYYYEDDGTYGIYNVNSFLENENISGLEQNSSDSKTLNGTSPESKSDSVHSENAGTSKLGQNFVITYLGTATPSDVLGIAHPSEYGPPFGIPFYPLETDSIHSNSRSSSPPVLVSPHTFDSSVPLQGMYLKRYSGLNGSPPPVPQHSTKKAGYASQDSSMPYFSPVVTSMTPGKHSYQDSEFPKTRNVNDEYLLFDFQPVKSLPDRPSDSYRSPSGQILGITKPVLPNTLKPKLNHQISTDTHHKSGFIEQGKKYKNYENKKYDTGFETHLPNSYIYSKLHTDKGSATEIFGKKGEHTFSSGSDFKTGWFK</sequence>
<evidence type="ECO:0000313" key="2">
    <source>
        <dbReference type="EMBL" id="JAT29536.1"/>
    </source>
</evidence>
<dbReference type="AlphaFoldDB" id="A0A1B6M0R7"/>